<protein>
    <submittedName>
        <fullName evidence="3">Uncharacterized protein</fullName>
    </submittedName>
</protein>
<feature type="compositionally biased region" description="Low complexity" evidence="2">
    <location>
        <begin position="219"/>
        <end position="229"/>
    </location>
</feature>
<reference evidence="3" key="1">
    <citation type="submission" date="2023-02" db="EMBL/GenBank/DDBJ databases">
        <title>Identification and recombinant expression of a fungal hydrolase from Papiliotrema laurentii that hydrolyzes apple cutin and clears colloidal polyester polyurethane.</title>
        <authorList>
            <consortium name="DOE Joint Genome Institute"/>
            <person name="Roman V.A."/>
            <person name="Bojanowski C."/>
            <person name="Crable B.R."/>
            <person name="Wagner D.N."/>
            <person name="Hung C.S."/>
            <person name="Nadeau L.J."/>
            <person name="Schratz L."/>
            <person name="Haridas S."/>
            <person name="Pangilinan J."/>
            <person name="Lipzen A."/>
            <person name="Na H."/>
            <person name="Yan M."/>
            <person name="Ng V."/>
            <person name="Grigoriev I.V."/>
            <person name="Spatafora J.W."/>
            <person name="Barlow D."/>
            <person name="Biffinger J."/>
            <person name="Kelley-Loughnane N."/>
            <person name="Varaljay V.A."/>
            <person name="Crookes-Goodson W.J."/>
        </authorList>
    </citation>
    <scope>NUCLEOTIDE SEQUENCE</scope>
    <source>
        <strain evidence="3">5307AH</strain>
    </source>
</reference>
<feature type="compositionally biased region" description="Basic and acidic residues" evidence="2">
    <location>
        <begin position="170"/>
        <end position="180"/>
    </location>
</feature>
<feature type="region of interest" description="Disordered" evidence="2">
    <location>
        <begin position="33"/>
        <end position="91"/>
    </location>
</feature>
<keyword evidence="1" id="KW-0175">Coiled coil</keyword>
<accession>A0AAD9FSP0</accession>
<keyword evidence="4" id="KW-1185">Reference proteome</keyword>
<sequence length="1106" mass="122419">MVSPDPFDDEFGGDDIFNDAGTLARLDEIEAEAIQSTQAPKRHTQRYHHTVAPPKAGPSRPRPTKGHFGGRNEPGPVNTEPRAGAGGFGWEYGGKRSMDGNVERHIANINARQEYWQTNAHSNDQRRDGEGDAEYPDVVMKNGTYGVDAGEVIDKHAQPGSLSTSTAVFEKQRKADEAKRAQAAAARRAAIEQASTQQPAAAGPGPSTARKMVKTTSVPLQQPQPQRLPSSNRTFSRSMSAGVHPVSRPLSRGLGPQLSPIPSQSSSQTPPPVASQGFLARKTALELEEERRKREQLEAELLKLRAEQQEQQRKLQEKRDQDEMDVDMTEAYQGAHTGAEEIPVLRKQLDAMQSELYRAKGEAEQLRRAQKDEQARQIAEAERLRSKVLDMEEKLRERDRDVARQVENVKTQAVFANHAAHNSAMKNRAASQRALPTPTRNGSPRGKATEEAFLQRTSLKGKGKVPPPPAPGFQTLNNAFATSPTVSRVKRPRLDSVMPEQSPSPSKEPALVSSPTTHRGTKRGTTEQSPVPDDMLGDVAMPEITPAIQPEEHSAIAAMDERAELLYHLLDYTPLSPFQAVYDDEIHTRPALYRIMNYRPALELDRAAQCSRYCSTLLQACGDPALSYEALLHVIAESLTGCLHLVISALEPTESPRFHLEELSTMINIIALLARTAWLFEPFVAVLSSVEPSVTVLIRAIADKVYAKKDGVELLERRIETDIQKVLHPDSPTDPPQPQEKRATQMSHYWGMATLTSASQAAEDKPASPPPVDPIFKTWIDELAITIADLTSALCWYPGDQGIWGGDELVDIAMGLTAPWLKTPVIIRCAKIFWAASTFKGNFRALIAESSRWAGPDPALERMSRLMINIPSDASEDQAYQLTMTMLRALSMLSIADRDAVVLVGQRSFVIPALVIVLRRLSHRIWGVWTAPFNMSQHLEMITYAMTLFHHLIFPHFTATAIDSSLSSPNLTARLFEASDPPAPRSSPQKENNEDAVQGVDLVARLRDQKLAREFKGWDHQFVSALGVLSFGMPCEEVEKKKDFDLAHIQDMAQDVLGVLMEGPDEDAVYALYDDNEEDETTMEDESEEVDEEALKEAIISVEDSD</sequence>
<feature type="region of interest" description="Disordered" evidence="2">
    <location>
        <begin position="416"/>
        <end position="534"/>
    </location>
</feature>
<evidence type="ECO:0000256" key="1">
    <source>
        <dbReference type="SAM" id="Coils"/>
    </source>
</evidence>
<gene>
    <name evidence="3" type="ORF">DB88DRAFT_484031</name>
</gene>
<name>A0AAD9FSP0_PAPLA</name>
<feature type="compositionally biased region" description="Polar residues" evidence="2">
    <location>
        <begin position="474"/>
        <end position="486"/>
    </location>
</feature>
<evidence type="ECO:0000256" key="2">
    <source>
        <dbReference type="SAM" id="MobiDB-lite"/>
    </source>
</evidence>
<evidence type="ECO:0000313" key="3">
    <source>
        <dbReference type="EMBL" id="KAK1925465.1"/>
    </source>
</evidence>
<comment type="caution">
    <text evidence="3">The sequence shown here is derived from an EMBL/GenBank/DDBJ whole genome shotgun (WGS) entry which is preliminary data.</text>
</comment>
<feature type="compositionally biased region" description="Low complexity" evidence="2">
    <location>
        <begin position="181"/>
        <end position="194"/>
    </location>
</feature>
<dbReference type="Proteomes" id="UP001182556">
    <property type="component" value="Unassembled WGS sequence"/>
</dbReference>
<feature type="compositionally biased region" description="Basic residues" evidence="2">
    <location>
        <begin position="40"/>
        <end position="49"/>
    </location>
</feature>
<organism evidence="3 4">
    <name type="scientific">Papiliotrema laurentii</name>
    <name type="common">Cryptococcus laurentii</name>
    <dbReference type="NCBI Taxonomy" id="5418"/>
    <lineage>
        <taxon>Eukaryota</taxon>
        <taxon>Fungi</taxon>
        <taxon>Dikarya</taxon>
        <taxon>Basidiomycota</taxon>
        <taxon>Agaricomycotina</taxon>
        <taxon>Tremellomycetes</taxon>
        <taxon>Tremellales</taxon>
        <taxon>Rhynchogastremaceae</taxon>
        <taxon>Papiliotrema</taxon>
    </lineage>
</organism>
<dbReference type="EMBL" id="JAODAN010000003">
    <property type="protein sequence ID" value="KAK1925465.1"/>
    <property type="molecule type" value="Genomic_DNA"/>
</dbReference>
<feature type="region of interest" description="Disordered" evidence="2">
    <location>
        <begin position="977"/>
        <end position="997"/>
    </location>
</feature>
<dbReference type="AlphaFoldDB" id="A0AAD9FSP0"/>
<proteinExistence type="predicted"/>
<feature type="coiled-coil region" evidence="1">
    <location>
        <begin position="349"/>
        <end position="401"/>
    </location>
</feature>
<feature type="region of interest" description="Disordered" evidence="2">
    <location>
        <begin position="116"/>
        <end position="138"/>
    </location>
</feature>
<feature type="compositionally biased region" description="Polar residues" evidence="2">
    <location>
        <begin position="230"/>
        <end position="239"/>
    </location>
</feature>
<evidence type="ECO:0000313" key="4">
    <source>
        <dbReference type="Proteomes" id="UP001182556"/>
    </source>
</evidence>
<feature type="region of interest" description="Disordered" evidence="2">
    <location>
        <begin position="156"/>
        <end position="281"/>
    </location>
</feature>
<feature type="compositionally biased region" description="Low complexity" evidence="2">
    <location>
        <begin position="256"/>
        <end position="281"/>
    </location>
</feature>